<organism evidence="3">
    <name type="scientific">Notodromas monacha</name>
    <dbReference type="NCBI Taxonomy" id="399045"/>
    <lineage>
        <taxon>Eukaryota</taxon>
        <taxon>Metazoa</taxon>
        <taxon>Ecdysozoa</taxon>
        <taxon>Arthropoda</taxon>
        <taxon>Crustacea</taxon>
        <taxon>Oligostraca</taxon>
        <taxon>Ostracoda</taxon>
        <taxon>Podocopa</taxon>
        <taxon>Podocopida</taxon>
        <taxon>Cypridocopina</taxon>
        <taxon>Cypridoidea</taxon>
        <taxon>Cyprididae</taxon>
        <taxon>Notodromas</taxon>
    </lineage>
</organism>
<proteinExistence type="predicted"/>
<dbReference type="AlphaFoldDB" id="A0A7R9BSM3"/>
<evidence type="ECO:0000259" key="2">
    <source>
        <dbReference type="Pfam" id="PF12872"/>
    </source>
</evidence>
<dbReference type="EMBL" id="OA884464">
    <property type="protein sequence ID" value="CAD7280825.1"/>
    <property type="molecule type" value="Genomic_DNA"/>
</dbReference>
<feature type="region of interest" description="Disordered" evidence="1">
    <location>
        <begin position="170"/>
        <end position="200"/>
    </location>
</feature>
<feature type="domain" description="HTH OST-type" evidence="2">
    <location>
        <begin position="9"/>
        <end position="65"/>
    </location>
</feature>
<dbReference type="Gene3D" id="3.30.420.610">
    <property type="entry name" value="LOTUS domain-like"/>
    <property type="match status" value="1"/>
</dbReference>
<name>A0A7R9BSM3_9CRUS</name>
<dbReference type="EMBL" id="CAJPEX010002427">
    <property type="protein sequence ID" value="CAG0920977.1"/>
    <property type="molecule type" value="Genomic_DNA"/>
</dbReference>
<sequence length="330" mass="37460">MARVVDEATRQDIIALVKLQNGGAPVESLAREYYDMKGVRLKFSELGFKNIFELVGAIPGLWIENGRVRAASSADTRHLELLVTSTQSKNKKHGGFHGVPCRNKPAMPVPAKPIRHDYAGHQHWRSPAHRFNYPRPLDQNVGLNSGFDSKAAPFGIREKTSEAFVNRVPSLVNPNLPSPKRSEHNGNFENDALSKNQKQKQLQSAVAQVKDFTSTGVQCELNANCTVSDTSAGDWHSDVQKLSIEERKKVEDNLNSRLMETRETADDLMSKLLVLRLLKMLEKQFLRNDTIEKTYQELYKESLSFGWEKQLPTELFRIRHHSNAFVVWRV</sequence>
<dbReference type="InterPro" id="IPR041966">
    <property type="entry name" value="LOTUS-like"/>
</dbReference>
<dbReference type="Pfam" id="PF12872">
    <property type="entry name" value="OST-HTH"/>
    <property type="match status" value="1"/>
</dbReference>
<reference evidence="3" key="1">
    <citation type="submission" date="2020-11" db="EMBL/GenBank/DDBJ databases">
        <authorList>
            <person name="Tran Van P."/>
        </authorList>
    </citation>
    <scope>NUCLEOTIDE SEQUENCE</scope>
</reference>
<keyword evidence="4" id="KW-1185">Reference proteome</keyword>
<protein>
    <recommendedName>
        <fullName evidence="2">HTH OST-type domain-containing protein</fullName>
    </recommendedName>
</protein>
<gene>
    <name evidence="3" type="ORF">NMOB1V02_LOCUS8482</name>
</gene>
<dbReference type="InterPro" id="IPR025605">
    <property type="entry name" value="OST-HTH/LOTUS_dom"/>
</dbReference>
<evidence type="ECO:0000313" key="3">
    <source>
        <dbReference type="EMBL" id="CAD7280825.1"/>
    </source>
</evidence>
<accession>A0A7R9BSM3</accession>
<dbReference type="Proteomes" id="UP000678499">
    <property type="component" value="Unassembled WGS sequence"/>
</dbReference>
<evidence type="ECO:0000256" key="1">
    <source>
        <dbReference type="SAM" id="MobiDB-lite"/>
    </source>
</evidence>
<evidence type="ECO:0000313" key="4">
    <source>
        <dbReference type="Proteomes" id="UP000678499"/>
    </source>
</evidence>